<accession>A0AAW1V6B6</accession>
<sequence length="301" mass="34904">MMSNKFPYNYAPNVIHNGHQIRNNQNVPEEWDARNMNPHFYMENSEEHIIPEPLLLTIKEEPMSDEPEVVMPVEPILHEGSFSEDHMEEKAKKRRAKRKIREKPIVDDIARTCQICGKILASVTSLYVHLKSHSKNKPYNCADCGATFTRKYYLEVHLRSHTGERPFECDICHKHFSQKSSLNTHKRKHTGEKPYQCHHCGKSFAAQSYLSSHQWSHFERDQSGSFNCEKCSSNFANRTQLIKHLRVHAGSLEHECKICHKRFSKQSYLIRHEKGSHTGNPQDTSEPNEEVNEGPNDSGDE</sequence>
<comment type="caution">
    <text evidence="13">The sequence shown here is derived from an EMBL/GenBank/DDBJ whole genome shotgun (WGS) entry which is preliminary data.</text>
</comment>
<evidence type="ECO:0000256" key="4">
    <source>
        <dbReference type="ARBA" id="ARBA00022771"/>
    </source>
</evidence>
<dbReference type="Gene3D" id="3.30.160.60">
    <property type="entry name" value="Classic Zinc Finger"/>
    <property type="match status" value="5"/>
</dbReference>
<dbReference type="SMART" id="SM00355">
    <property type="entry name" value="ZnF_C2H2"/>
    <property type="match status" value="6"/>
</dbReference>
<evidence type="ECO:0000256" key="7">
    <source>
        <dbReference type="ARBA" id="ARBA00023125"/>
    </source>
</evidence>
<evidence type="ECO:0000256" key="11">
    <source>
        <dbReference type="SAM" id="MobiDB-lite"/>
    </source>
</evidence>
<gene>
    <name evidence="13" type="ORF">WA026_000147</name>
</gene>
<evidence type="ECO:0000313" key="13">
    <source>
        <dbReference type="EMBL" id="KAK9887837.1"/>
    </source>
</evidence>
<dbReference type="FunFam" id="3.30.160.60:FF:000290">
    <property type="entry name" value="Zinc finger protein 697 isoform X1"/>
    <property type="match status" value="1"/>
</dbReference>
<dbReference type="SUPFAM" id="SSF57667">
    <property type="entry name" value="beta-beta-alpha zinc fingers"/>
    <property type="match status" value="3"/>
</dbReference>
<evidence type="ECO:0000256" key="3">
    <source>
        <dbReference type="ARBA" id="ARBA00022737"/>
    </source>
</evidence>
<dbReference type="InterPro" id="IPR013087">
    <property type="entry name" value="Znf_C2H2_type"/>
</dbReference>
<reference evidence="13 14" key="1">
    <citation type="submission" date="2023-03" db="EMBL/GenBank/DDBJ databases">
        <title>Genome insight into feeding habits of ladybird beetles.</title>
        <authorList>
            <person name="Li H.-S."/>
            <person name="Huang Y.-H."/>
            <person name="Pang H."/>
        </authorList>
    </citation>
    <scope>NUCLEOTIDE SEQUENCE [LARGE SCALE GENOMIC DNA]</scope>
    <source>
        <strain evidence="13">SYSU_2023b</strain>
        <tissue evidence="13">Whole body</tissue>
    </source>
</reference>
<keyword evidence="6" id="KW-0805">Transcription regulation</keyword>
<keyword evidence="5" id="KW-0862">Zinc</keyword>
<dbReference type="PANTHER" id="PTHR45993:SF10">
    <property type="entry name" value="ZINC FINGER PROTEIN 208 ISOFORM X1-RELATED"/>
    <property type="match status" value="1"/>
</dbReference>
<dbReference type="EMBL" id="JARQZJ010000121">
    <property type="protein sequence ID" value="KAK9887837.1"/>
    <property type="molecule type" value="Genomic_DNA"/>
</dbReference>
<evidence type="ECO:0000259" key="12">
    <source>
        <dbReference type="PROSITE" id="PS50157"/>
    </source>
</evidence>
<dbReference type="PROSITE" id="PS50157">
    <property type="entry name" value="ZINC_FINGER_C2H2_2"/>
    <property type="match status" value="6"/>
</dbReference>
<feature type="domain" description="C2H2-type" evidence="12">
    <location>
        <begin position="195"/>
        <end position="222"/>
    </location>
</feature>
<dbReference type="GO" id="GO:0005634">
    <property type="term" value="C:nucleus"/>
    <property type="evidence" value="ECO:0007669"/>
    <property type="project" value="UniProtKB-SubCell"/>
</dbReference>
<evidence type="ECO:0000256" key="8">
    <source>
        <dbReference type="ARBA" id="ARBA00023163"/>
    </source>
</evidence>
<dbReference type="InterPro" id="IPR051497">
    <property type="entry name" value="Dev/Hematopoietic_TF"/>
</dbReference>
<evidence type="ECO:0000256" key="10">
    <source>
        <dbReference type="PROSITE-ProRule" id="PRU00042"/>
    </source>
</evidence>
<evidence type="ECO:0000256" key="2">
    <source>
        <dbReference type="ARBA" id="ARBA00022723"/>
    </source>
</evidence>
<dbReference type="GO" id="GO:0000978">
    <property type="term" value="F:RNA polymerase II cis-regulatory region sequence-specific DNA binding"/>
    <property type="evidence" value="ECO:0007669"/>
    <property type="project" value="TreeGrafter"/>
</dbReference>
<evidence type="ECO:0000256" key="9">
    <source>
        <dbReference type="ARBA" id="ARBA00023242"/>
    </source>
</evidence>
<keyword evidence="14" id="KW-1185">Reference proteome</keyword>
<dbReference type="GO" id="GO:0008270">
    <property type="term" value="F:zinc ion binding"/>
    <property type="evidence" value="ECO:0007669"/>
    <property type="project" value="UniProtKB-KW"/>
</dbReference>
<keyword evidence="2" id="KW-0479">Metal-binding</keyword>
<evidence type="ECO:0000256" key="1">
    <source>
        <dbReference type="ARBA" id="ARBA00004123"/>
    </source>
</evidence>
<feature type="domain" description="C2H2-type" evidence="12">
    <location>
        <begin position="226"/>
        <end position="253"/>
    </location>
</feature>
<dbReference type="PROSITE" id="PS00028">
    <property type="entry name" value="ZINC_FINGER_C2H2_1"/>
    <property type="match status" value="6"/>
</dbReference>
<dbReference type="Proteomes" id="UP001431783">
    <property type="component" value="Unassembled WGS sequence"/>
</dbReference>
<keyword evidence="4 10" id="KW-0863">Zinc-finger</keyword>
<keyword evidence="9" id="KW-0539">Nucleus</keyword>
<evidence type="ECO:0000313" key="14">
    <source>
        <dbReference type="Proteomes" id="UP001431783"/>
    </source>
</evidence>
<evidence type="ECO:0000256" key="5">
    <source>
        <dbReference type="ARBA" id="ARBA00022833"/>
    </source>
</evidence>
<feature type="compositionally biased region" description="Acidic residues" evidence="11">
    <location>
        <begin position="286"/>
        <end position="301"/>
    </location>
</feature>
<dbReference type="FunFam" id="3.30.160.60:FF:000295">
    <property type="entry name" value="zinc finger protein 19"/>
    <property type="match status" value="1"/>
</dbReference>
<feature type="domain" description="C2H2-type" evidence="12">
    <location>
        <begin position="254"/>
        <end position="282"/>
    </location>
</feature>
<feature type="region of interest" description="Disordered" evidence="11">
    <location>
        <begin position="274"/>
        <end position="301"/>
    </location>
</feature>
<keyword evidence="8" id="KW-0804">Transcription</keyword>
<comment type="subcellular location">
    <subcellularLocation>
        <location evidence="1">Nucleus</location>
    </subcellularLocation>
</comment>
<evidence type="ECO:0000256" key="6">
    <source>
        <dbReference type="ARBA" id="ARBA00023015"/>
    </source>
</evidence>
<dbReference type="FunFam" id="3.30.160.60:FF:000060">
    <property type="entry name" value="zinc finger protein 436"/>
    <property type="match status" value="1"/>
</dbReference>
<protein>
    <recommendedName>
        <fullName evidence="12">C2H2-type domain-containing protein</fullName>
    </recommendedName>
</protein>
<dbReference type="Pfam" id="PF13912">
    <property type="entry name" value="zf-C2H2_6"/>
    <property type="match status" value="1"/>
</dbReference>
<organism evidence="13 14">
    <name type="scientific">Henosepilachna vigintioctopunctata</name>
    <dbReference type="NCBI Taxonomy" id="420089"/>
    <lineage>
        <taxon>Eukaryota</taxon>
        <taxon>Metazoa</taxon>
        <taxon>Ecdysozoa</taxon>
        <taxon>Arthropoda</taxon>
        <taxon>Hexapoda</taxon>
        <taxon>Insecta</taxon>
        <taxon>Pterygota</taxon>
        <taxon>Neoptera</taxon>
        <taxon>Endopterygota</taxon>
        <taxon>Coleoptera</taxon>
        <taxon>Polyphaga</taxon>
        <taxon>Cucujiformia</taxon>
        <taxon>Coccinelloidea</taxon>
        <taxon>Coccinellidae</taxon>
        <taxon>Epilachninae</taxon>
        <taxon>Epilachnini</taxon>
        <taxon>Henosepilachna</taxon>
    </lineage>
</organism>
<dbReference type="GO" id="GO:0003700">
    <property type="term" value="F:DNA-binding transcription factor activity"/>
    <property type="evidence" value="ECO:0007669"/>
    <property type="project" value="TreeGrafter"/>
</dbReference>
<dbReference type="GO" id="GO:0006357">
    <property type="term" value="P:regulation of transcription by RNA polymerase II"/>
    <property type="evidence" value="ECO:0007669"/>
    <property type="project" value="TreeGrafter"/>
</dbReference>
<feature type="domain" description="C2H2-type" evidence="12">
    <location>
        <begin position="167"/>
        <end position="194"/>
    </location>
</feature>
<keyword evidence="7" id="KW-0238">DNA-binding</keyword>
<dbReference type="PANTHER" id="PTHR45993">
    <property type="entry name" value="B-CELL LYMPHOMA/LEUKEMIA 11"/>
    <property type="match status" value="1"/>
</dbReference>
<feature type="domain" description="C2H2-type" evidence="12">
    <location>
        <begin position="139"/>
        <end position="166"/>
    </location>
</feature>
<dbReference type="InterPro" id="IPR036236">
    <property type="entry name" value="Znf_C2H2_sf"/>
</dbReference>
<name>A0AAW1V6B6_9CUCU</name>
<feature type="domain" description="C2H2-type" evidence="12">
    <location>
        <begin position="111"/>
        <end position="138"/>
    </location>
</feature>
<keyword evidence="3" id="KW-0677">Repeat</keyword>
<dbReference type="AlphaFoldDB" id="A0AAW1V6B6"/>
<dbReference type="Pfam" id="PF00096">
    <property type="entry name" value="zf-C2H2"/>
    <property type="match status" value="5"/>
</dbReference>
<proteinExistence type="predicted"/>